<dbReference type="EMBL" id="CBXF010000110">
    <property type="protein sequence ID" value="CDL84656.1"/>
    <property type="molecule type" value="Genomic_DNA"/>
</dbReference>
<protein>
    <submittedName>
        <fullName evidence="1">Uncharacterized protein</fullName>
    </submittedName>
</protein>
<organism evidence="1 2">
    <name type="scientific">Xenorhabdus szentirmaii DSM 16338</name>
    <dbReference type="NCBI Taxonomy" id="1427518"/>
    <lineage>
        <taxon>Bacteria</taxon>
        <taxon>Pseudomonadati</taxon>
        <taxon>Pseudomonadota</taxon>
        <taxon>Gammaproteobacteria</taxon>
        <taxon>Enterobacterales</taxon>
        <taxon>Morganellaceae</taxon>
        <taxon>Xenorhabdus</taxon>
    </lineage>
</organism>
<sequence length="50" mass="6066">MTFKRLCHDWQLTFYTDGSGIWVDNMFEYNKYQIANGLRPEQIHVLECRP</sequence>
<evidence type="ECO:0000313" key="2">
    <source>
        <dbReference type="Proteomes" id="UP000019202"/>
    </source>
</evidence>
<reference evidence="1" key="1">
    <citation type="submission" date="2013-11" db="EMBL/GenBank/DDBJ databases">
        <title>Draft genome sequence and annotation of the entomopathogenic bacteria, Xenorhabdus cabanillasi strain JM26 and Xenorhabdus szentirmai strain DSM 16338.</title>
        <authorList>
            <person name="Gualtieri M."/>
            <person name="Ogier J.C."/>
            <person name="Pages S."/>
            <person name="Givaudan A."/>
            <person name="Gaudriault S."/>
        </authorList>
    </citation>
    <scope>NUCLEOTIDE SEQUENCE [LARGE SCALE GENOMIC DNA]</scope>
    <source>
        <strain evidence="1">DSM 16338</strain>
    </source>
</reference>
<dbReference type="STRING" id="1427518.XSR1_50060"/>
<evidence type="ECO:0000313" key="1">
    <source>
        <dbReference type="EMBL" id="CDL84656.1"/>
    </source>
</evidence>
<dbReference type="Proteomes" id="UP000019202">
    <property type="component" value="Unassembled WGS sequence"/>
</dbReference>
<dbReference type="AlphaFoldDB" id="W1J475"/>
<accession>W1J475</accession>
<comment type="caution">
    <text evidence="1">The sequence shown here is derived from an EMBL/GenBank/DDBJ whole genome shotgun (WGS) entry which is preliminary data.</text>
</comment>
<name>W1J475_9GAMM</name>
<proteinExistence type="predicted"/>
<gene>
    <name evidence="1" type="ORF">XSR1_50060</name>
</gene>
<keyword evidence="2" id="KW-1185">Reference proteome</keyword>